<dbReference type="PRINTS" id="PR00032">
    <property type="entry name" value="HTHARAC"/>
</dbReference>
<evidence type="ECO:0000259" key="4">
    <source>
        <dbReference type="PROSITE" id="PS01124"/>
    </source>
</evidence>
<protein>
    <submittedName>
        <fullName evidence="5">AraC family transcriptional regulator</fullName>
    </submittedName>
</protein>
<dbReference type="OrthoDB" id="9783876at2"/>
<dbReference type="Proteomes" id="UP000035963">
    <property type="component" value="Unassembled WGS sequence"/>
</dbReference>
<accession>A0A0J1FXZ6</accession>
<dbReference type="InterPro" id="IPR009057">
    <property type="entry name" value="Homeodomain-like_sf"/>
</dbReference>
<keyword evidence="2" id="KW-0238">DNA-binding</keyword>
<evidence type="ECO:0000313" key="5">
    <source>
        <dbReference type="EMBL" id="KLU24818.1"/>
    </source>
</evidence>
<keyword evidence="1" id="KW-0805">Transcription regulation</keyword>
<dbReference type="PANTHER" id="PTHR46796:SF7">
    <property type="entry name" value="ARAC FAMILY TRANSCRIPTIONAL REGULATOR"/>
    <property type="match status" value="1"/>
</dbReference>
<dbReference type="GO" id="GO:0003700">
    <property type="term" value="F:DNA-binding transcription factor activity"/>
    <property type="evidence" value="ECO:0007669"/>
    <property type="project" value="InterPro"/>
</dbReference>
<name>A0A0J1FXZ6_9BURK</name>
<dbReference type="SMART" id="SM00342">
    <property type="entry name" value="HTH_ARAC"/>
    <property type="match status" value="1"/>
</dbReference>
<dbReference type="AlphaFoldDB" id="A0A0J1FXZ6"/>
<dbReference type="InterPro" id="IPR050204">
    <property type="entry name" value="AraC_XylS_family_regulators"/>
</dbReference>
<gene>
    <name evidence="5" type="ORF">EOS_18610</name>
</gene>
<feature type="domain" description="HTH araC/xylS-type" evidence="4">
    <location>
        <begin position="215"/>
        <end position="313"/>
    </location>
</feature>
<evidence type="ECO:0000313" key="6">
    <source>
        <dbReference type="Proteomes" id="UP000035963"/>
    </source>
</evidence>
<dbReference type="PROSITE" id="PS01124">
    <property type="entry name" value="HTH_ARAC_FAMILY_2"/>
    <property type="match status" value="1"/>
</dbReference>
<dbReference type="Pfam" id="PF12833">
    <property type="entry name" value="HTH_18"/>
    <property type="match status" value="1"/>
</dbReference>
<dbReference type="InterPro" id="IPR018060">
    <property type="entry name" value="HTH_AraC"/>
</dbReference>
<evidence type="ECO:0000256" key="3">
    <source>
        <dbReference type="ARBA" id="ARBA00023163"/>
    </source>
</evidence>
<keyword evidence="6" id="KW-1185">Reference proteome</keyword>
<dbReference type="SUPFAM" id="SSF46689">
    <property type="entry name" value="Homeodomain-like"/>
    <property type="match status" value="2"/>
</dbReference>
<keyword evidence="3" id="KW-0804">Transcription</keyword>
<dbReference type="EMBL" id="AEJF01000116">
    <property type="protein sequence ID" value="KLU24818.1"/>
    <property type="molecule type" value="Genomic_DNA"/>
</dbReference>
<dbReference type="InterPro" id="IPR020449">
    <property type="entry name" value="Tscrpt_reg_AraC-type_HTH"/>
</dbReference>
<dbReference type="RefSeq" id="WP_047848126.1">
    <property type="nucleotide sequence ID" value="NZ_AEJF01000116.1"/>
</dbReference>
<organism evidence="5 6">
    <name type="scientific">Caballeronia mineralivorans PML1(12)</name>
    <dbReference type="NCBI Taxonomy" id="908627"/>
    <lineage>
        <taxon>Bacteria</taxon>
        <taxon>Pseudomonadati</taxon>
        <taxon>Pseudomonadota</taxon>
        <taxon>Betaproteobacteria</taxon>
        <taxon>Burkholderiales</taxon>
        <taxon>Burkholderiaceae</taxon>
        <taxon>Caballeronia</taxon>
    </lineage>
</organism>
<comment type="caution">
    <text evidence="5">The sequence shown here is derived from an EMBL/GenBank/DDBJ whole genome shotgun (WGS) entry which is preliminary data.</text>
</comment>
<dbReference type="InterPro" id="IPR011051">
    <property type="entry name" value="RmlC_Cupin_sf"/>
</dbReference>
<dbReference type="PANTHER" id="PTHR46796">
    <property type="entry name" value="HTH-TYPE TRANSCRIPTIONAL ACTIVATOR RHAS-RELATED"/>
    <property type="match status" value="1"/>
</dbReference>
<sequence length="319" mass="34720">MDLLSRLLSLIPVTGRLELRCLFGAPWKIDQAVSGVREIPYHVLLSGHAVLEDENGPPERLTAGDIILFPAGNAHLIHDGSGETAGPETKSRKASLIVFENDGTGEKADFLCGRFLLGAVPDRLLRDHLPGRLVVHSALPEPGDDVEGSAQSIVRTRLKQLIELMREEANDPGPGSEMFVNHLSAALFALTLRFATEGTQPPHGLLALSRRPRLQPAISAMFETPGEPWTLDQLSELCNMSRATFIRQFQEAIGRSASDVLTEVRMTIAGRMLLRTATPVAEIGEAVGYQSNAAFQRVFKRHIGVSPARWRSSGGNLQA</sequence>
<dbReference type="Gene3D" id="1.10.10.60">
    <property type="entry name" value="Homeodomain-like"/>
    <property type="match status" value="2"/>
</dbReference>
<evidence type="ECO:0000256" key="1">
    <source>
        <dbReference type="ARBA" id="ARBA00023015"/>
    </source>
</evidence>
<dbReference type="Pfam" id="PF12852">
    <property type="entry name" value="Cupin_6"/>
    <property type="match status" value="1"/>
</dbReference>
<evidence type="ECO:0000256" key="2">
    <source>
        <dbReference type="ARBA" id="ARBA00023125"/>
    </source>
</evidence>
<dbReference type="PATRIC" id="fig|908627.4.peg.4162"/>
<dbReference type="InterPro" id="IPR032783">
    <property type="entry name" value="AraC_lig"/>
</dbReference>
<proteinExistence type="predicted"/>
<dbReference type="SUPFAM" id="SSF51182">
    <property type="entry name" value="RmlC-like cupins"/>
    <property type="match status" value="1"/>
</dbReference>
<reference evidence="5 6" key="1">
    <citation type="journal article" date="2015" name="Genome Announc.">
        <title>Draft Genome Sequence of Burkholderia sp. Strain PML1(12), an Ectomycorrhizosphere-Inhabiting Bacterium with Effective Mineral-Weathering Ability.</title>
        <authorList>
            <person name="Uroz S."/>
            <person name="Oger P."/>
        </authorList>
    </citation>
    <scope>NUCLEOTIDE SEQUENCE [LARGE SCALE GENOMIC DNA]</scope>
    <source>
        <strain evidence="6">PML1(12)</strain>
    </source>
</reference>
<dbReference type="GO" id="GO:0043565">
    <property type="term" value="F:sequence-specific DNA binding"/>
    <property type="evidence" value="ECO:0007669"/>
    <property type="project" value="InterPro"/>
</dbReference>